<protein>
    <submittedName>
        <fullName evidence="1">PilT protein-like protein</fullName>
    </submittedName>
</protein>
<evidence type="ECO:0000313" key="1">
    <source>
        <dbReference type="EMBL" id="GAF25280.1"/>
    </source>
</evidence>
<dbReference type="RefSeq" id="WP_269085563.1">
    <property type="nucleotide sequence ID" value="NZ_DF238840.1"/>
</dbReference>
<dbReference type="EMBL" id="DF238840">
    <property type="protein sequence ID" value="GAF25280.1"/>
    <property type="molecule type" value="Genomic_DNA"/>
</dbReference>
<accession>A0A0S6UD52</accession>
<sequence length="42" mass="4700">MSSDYPESAGDYILDAYAVICYLEDETGADKVANYYKKLGEK</sequence>
<gene>
    <name evidence="1" type="ORF">MTY_0610</name>
</gene>
<organism evidence="1">
    <name type="scientific">Moorella thermoacetica Y72</name>
    <dbReference type="NCBI Taxonomy" id="1325331"/>
    <lineage>
        <taxon>Bacteria</taxon>
        <taxon>Bacillati</taxon>
        <taxon>Bacillota</taxon>
        <taxon>Clostridia</taxon>
        <taxon>Neomoorellales</taxon>
        <taxon>Neomoorellaceae</taxon>
        <taxon>Neomoorella</taxon>
    </lineage>
</organism>
<reference evidence="1" key="1">
    <citation type="journal article" date="2014" name="Gene">
        <title>Genome-guided analysis of transformation efficiency and carbon dioxide assimilation by Moorella thermoacetica Y72.</title>
        <authorList>
            <person name="Tsukahara K."/>
            <person name="Kita A."/>
            <person name="Nakashimada Y."/>
            <person name="Hoshino T."/>
            <person name="Murakami K."/>
        </authorList>
    </citation>
    <scope>NUCLEOTIDE SEQUENCE [LARGE SCALE GENOMIC DNA]</scope>
    <source>
        <strain evidence="1">Y72</strain>
    </source>
</reference>
<dbReference type="AlphaFoldDB" id="A0A0S6UD52"/>
<proteinExistence type="predicted"/>
<dbReference type="Proteomes" id="UP000063718">
    <property type="component" value="Unassembled WGS sequence"/>
</dbReference>
<name>A0A0S6UD52_NEOTH</name>